<dbReference type="SMART" id="SM00355">
    <property type="entry name" value="ZnF_C2H2"/>
    <property type="match status" value="4"/>
</dbReference>
<dbReference type="OrthoDB" id="6105938at2759"/>
<protein>
    <recommendedName>
        <fullName evidence="2">C2H2-type domain-containing protein</fullName>
    </recommendedName>
</protein>
<evidence type="ECO:0000313" key="4">
    <source>
        <dbReference type="Proteomes" id="UP000474640"/>
    </source>
</evidence>
<keyword evidence="1" id="KW-0479">Metal-binding</keyword>
<dbReference type="PROSITE" id="PS00028">
    <property type="entry name" value="ZINC_FINGER_C2H2_1"/>
    <property type="match status" value="1"/>
</dbReference>
<proteinExistence type="predicted"/>
<dbReference type="PROSITE" id="PS50157">
    <property type="entry name" value="ZINC_FINGER_C2H2_2"/>
    <property type="match status" value="1"/>
</dbReference>
<dbReference type="EMBL" id="JAABOJ010000017">
    <property type="protein sequence ID" value="KAF3280855.1"/>
    <property type="molecule type" value="Genomic_DNA"/>
</dbReference>
<keyword evidence="1" id="KW-0863">Zinc-finger</keyword>
<dbReference type="GO" id="GO:0008270">
    <property type="term" value="F:zinc ion binding"/>
    <property type="evidence" value="ECO:0007669"/>
    <property type="project" value="UniProtKB-KW"/>
</dbReference>
<feature type="domain" description="C2H2-type" evidence="2">
    <location>
        <begin position="37"/>
        <end position="68"/>
    </location>
</feature>
<name>A0A7C8VGJ1_ORBOL</name>
<dbReference type="AlphaFoldDB" id="A0A7C8VGJ1"/>
<evidence type="ECO:0000259" key="2">
    <source>
        <dbReference type="PROSITE" id="PS50157"/>
    </source>
</evidence>
<organism evidence="3 4">
    <name type="scientific">Orbilia oligospora</name>
    <name type="common">Nematode-trapping fungus</name>
    <name type="synonym">Arthrobotrys oligospora</name>
    <dbReference type="NCBI Taxonomy" id="2813651"/>
    <lineage>
        <taxon>Eukaryota</taxon>
        <taxon>Fungi</taxon>
        <taxon>Dikarya</taxon>
        <taxon>Ascomycota</taxon>
        <taxon>Pezizomycotina</taxon>
        <taxon>Orbiliomycetes</taxon>
        <taxon>Orbiliales</taxon>
        <taxon>Orbiliaceae</taxon>
        <taxon>Orbilia</taxon>
    </lineage>
</organism>
<dbReference type="Proteomes" id="UP000474640">
    <property type="component" value="Unassembled WGS sequence"/>
</dbReference>
<keyword evidence="1" id="KW-0862">Zinc</keyword>
<evidence type="ECO:0000313" key="3">
    <source>
        <dbReference type="EMBL" id="KAF3280855.1"/>
    </source>
</evidence>
<accession>A0A7C8VGJ1</accession>
<evidence type="ECO:0000256" key="1">
    <source>
        <dbReference type="PROSITE-ProRule" id="PRU00042"/>
    </source>
</evidence>
<sequence>MALNRDQAWQRCAHHPGTYFTDYERARLHFENSCLDLWCSRCGRAFQSSQAREQHIKHSQNHHTCGRLDCKFDGANVAALQKHWLESGHIRKILCEGCDSYILFREFKDHLAKNNACDTCQIHFGSLNQLKMHEVTHKPAIHQCYGKGCSQTFRTLSAMFIHLEHGGCPSMITAKDVNAVLASHSIAYSIVRQDCHRTLLALLSRRDTIGNVFKCWGECKDTISFSHFSALLQHIESGACEAHLGDEPSDLLPFLRRNLHFENAVSRIEAIEASVRGEAQLSVFAGSPEAETHLKDVFPQFFEIQKATCQLLDFVQTKRARNSLGNATLSYKPVITQGIDIRLMSLEVAIAEFLEKYQNIFDGYPASSCRIGIWFQGPMKAQLAGVFMREVRTVLRILRLEGSN</sequence>
<gene>
    <name evidence="3" type="ORF">TWF970_002535</name>
</gene>
<reference evidence="3 4" key="1">
    <citation type="submission" date="2020-01" db="EMBL/GenBank/DDBJ databases">
        <authorList>
            <person name="Palmer J.M."/>
        </authorList>
    </citation>
    <scope>NUCLEOTIDE SEQUENCE [LARGE SCALE GENOMIC DNA]</scope>
    <source>
        <strain evidence="3 4">TWF970</strain>
    </source>
</reference>
<comment type="caution">
    <text evidence="3">The sequence shown here is derived from an EMBL/GenBank/DDBJ whole genome shotgun (WGS) entry which is preliminary data.</text>
</comment>
<dbReference type="InterPro" id="IPR013087">
    <property type="entry name" value="Znf_C2H2_type"/>
</dbReference>